<sequence>MGKPKTTQVNKSSNMSFKSISAVTIRVGTAPNTEDFIAHESFLTARSEFFRRAMNGNWKEAETRIINLPDDTAKAFACYINYVYTGQLPTTSKTTSELKKLTEDKFAYHVDDLYEIIFGVFVLSEKLQDITTKNAMMEAALATAGLIGIDGSTRGPSYDVVNAVYNSTPVGSPARQLVTDMWTELSIEFIFSCFRYLHQGFVEDLGKSLQNARKPAENILVRKGVAAYQEEMKEG</sequence>
<dbReference type="Gene3D" id="3.30.710.10">
    <property type="entry name" value="Potassium Channel Kv1.1, Chain A"/>
    <property type="match status" value="1"/>
</dbReference>
<dbReference type="PANTHER" id="PTHR47843:SF2">
    <property type="entry name" value="BTB DOMAIN-CONTAINING PROTEIN"/>
    <property type="match status" value="1"/>
</dbReference>
<dbReference type="InterPro" id="IPR011333">
    <property type="entry name" value="SKP1/BTB/POZ_sf"/>
</dbReference>
<evidence type="ECO:0000313" key="2">
    <source>
        <dbReference type="EMBL" id="RYN59921.1"/>
    </source>
</evidence>
<organism evidence="2 3">
    <name type="scientific">Alternaria tenuissima</name>
    <dbReference type="NCBI Taxonomy" id="119927"/>
    <lineage>
        <taxon>Eukaryota</taxon>
        <taxon>Fungi</taxon>
        <taxon>Dikarya</taxon>
        <taxon>Ascomycota</taxon>
        <taxon>Pezizomycotina</taxon>
        <taxon>Dothideomycetes</taxon>
        <taxon>Pleosporomycetidae</taxon>
        <taxon>Pleosporales</taxon>
        <taxon>Pleosporineae</taxon>
        <taxon>Pleosporaceae</taxon>
        <taxon>Alternaria</taxon>
        <taxon>Alternaria sect. Alternaria</taxon>
        <taxon>Alternaria alternata complex</taxon>
    </lineage>
</organism>
<comment type="caution">
    <text evidence="2">The sequence shown here is derived from an EMBL/GenBank/DDBJ whole genome shotgun (WGS) entry which is preliminary data.</text>
</comment>
<proteinExistence type="predicted"/>
<dbReference type="Pfam" id="PF00651">
    <property type="entry name" value="BTB"/>
    <property type="match status" value="1"/>
</dbReference>
<feature type="domain" description="BTB" evidence="1">
    <location>
        <begin position="21"/>
        <end position="92"/>
    </location>
</feature>
<dbReference type="CDD" id="cd18186">
    <property type="entry name" value="BTB_POZ_ZBTB_KLHL-like"/>
    <property type="match status" value="1"/>
</dbReference>
<reference evidence="3" key="1">
    <citation type="journal article" date="2019" name="bioRxiv">
        <title>Genomics, evolutionary history and diagnostics of the Alternaria alternata species group including apple and Asian pear pathotypes.</title>
        <authorList>
            <person name="Armitage A.D."/>
            <person name="Cockerton H.M."/>
            <person name="Sreenivasaprasad S."/>
            <person name="Woodhall J.W."/>
            <person name="Lane C.R."/>
            <person name="Harrison R.J."/>
            <person name="Clarkson J.P."/>
        </authorList>
    </citation>
    <scope>NUCLEOTIDE SEQUENCE [LARGE SCALE GENOMIC DNA]</scope>
    <source>
        <strain evidence="3">FERA 1082</strain>
    </source>
</reference>
<dbReference type="Proteomes" id="UP000292402">
    <property type="component" value="Unassembled WGS sequence"/>
</dbReference>
<protein>
    <recommendedName>
        <fullName evidence="1">BTB domain-containing protein</fullName>
    </recommendedName>
</protein>
<gene>
    <name evidence="2" type="ORF">AA0114_g1441</name>
</gene>
<dbReference type="SUPFAM" id="SSF54695">
    <property type="entry name" value="POZ domain"/>
    <property type="match status" value="1"/>
</dbReference>
<dbReference type="PROSITE" id="PS50097">
    <property type="entry name" value="BTB"/>
    <property type="match status" value="1"/>
</dbReference>
<evidence type="ECO:0000259" key="1">
    <source>
        <dbReference type="PROSITE" id="PS50097"/>
    </source>
</evidence>
<dbReference type="InterPro" id="IPR000210">
    <property type="entry name" value="BTB/POZ_dom"/>
</dbReference>
<evidence type="ECO:0000313" key="3">
    <source>
        <dbReference type="Proteomes" id="UP000292402"/>
    </source>
</evidence>
<accession>A0A4Q4MUE1</accession>
<dbReference type="PANTHER" id="PTHR47843">
    <property type="entry name" value="BTB DOMAIN-CONTAINING PROTEIN-RELATED"/>
    <property type="match status" value="1"/>
</dbReference>
<dbReference type="EMBL" id="PDXA01000003">
    <property type="protein sequence ID" value="RYN59921.1"/>
    <property type="molecule type" value="Genomic_DNA"/>
</dbReference>
<dbReference type="AlphaFoldDB" id="A0A4Q4MUE1"/>
<name>A0A4Q4MUE1_9PLEO</name>